<gene>
    <name evidence="9" type="ORF">AV274_4277</name>
</gene>
<dbReference type="GO" id="GO:0005524">
    <property type="term" value="F:ATP binding"/>
    <property type="evidence" value="ECO:0007669"/>
    <property type="project" value="UniProtKB-KW"/>
</dbReference>
<keyword evidence="3" id="KW-0963">Cytoplasm</keyword>
<dbReference type="InterPro" id="IPR027417">
    <property type="entry name" value="P-loop_NTPase"/>
</dbReference>
<keyword evidence="10" id="KW-1185">Reference proteome</keyword>
<dbReference type="GO" id="GO:0005737">
    <property type="term" value="C:cytoplasm"/>
    <property type="evidence" value="ECO:0007669"/>
    <property type="project" value="UniProtKB-SubCell"/>
</dbReference>
<dbReference type="Gene3D" id="2.40.50.140">
    <property type="entry name" value="Nucleic acid-binding proteins"/>
    <property type="match status" value="1"/>
</dbReference>
<dbReference type="FunFam" id="3.40.50.300:FF:000034">
    <property type="entry name" value="26S protease regulatory subunit 10B"/>
    <property type="match status" value="1"/>
</dbReference>
<evidence type="ECO:0000256" key="6">
    <source>
        <dbReference type="ARBA" id="ARBA00022942"/>
    </source>
</evidence>
<dbReference type="Pfam" id="PF16450">
    <property type="entry name" value="Prot_ATP_ID_OB_C"/>
    <property type="match status" value="1"/>
</dbReference>
<name>A0A196SAD4_BLAHN</name>
<keyword evidence="9" id="KW-0645">Protease</keyword>
<dbReference type="Proteomes" id="UP000078348">
    <property type="component" value="Unassembled WGS sequence"/>
</dbReference>
<evidence type="ECO:0000256" key="5">
    <source>
        <dbReference type="ARBA" id="ARBA00022840"/>
    </source>
</evidence>
<dbReference type="InterPro" id="IPR003959">
    <property type="entry name" value="ATPase_AAA_core"/>
</dbReference>
<dbReference type="GO" id="GO:0000502">
    <property type="term" value="C:proteasome complex"/>
    <property type="evidence" value="ECO:0007669"/>
    <property type="project" value="UniProtKB-KW"/>
</dbReference>
<keyword evidence="4 7" id="KW-0547">Nucleotide-binding</keyword>
<dbReference type="Gene3D" id="1.10.8.60">
    <property type="match status" value="1"/>
</dbReference>
<protein>
    <submittedName>
        <fullName evidence="9">26S protease regulatory subunit S10B</fullName>
    </submittedName>
</protein>
<dbReference type="InterPro" id="IPR032501">
    <property type="entry name" value="Prot_ATP_ID_OB_2nd"/>
</dbReference>
<dbReference type="Pfam" id="PF00004">
    <property type="entry name" value="AAA"/>
    <property type="match status" value="1"/>
</dbReference>
<dbReference type="OrthoDB" id="1664597at2759"/>
<dbReference type="InterPro" id="IPR041569">
    <property type="entry name" value="AAA_lid_3"/>
</dbReference>
<keyword evidence="6" id="KW-0647">Proteasome</keyword>
<accession>A0A196SAD4</accession>
<evidence type="ECO:0000256" key="4">
    <source>
        <dbReference type="ARBA" id="ARBA00022741"/>
    </source>
</evidence>
<evidence type="ECO:0000313" key="10">
    <source>
        <dbReference type="Proteomes" id="UP000078348"/>
    </source>
</evidence>
<reference evidence="9 10" key="1">
    <citation type="submission" date="2016-05" db="EMBL/GenBank/DDBJ databases">
        <title>Nuclear genome of Blastocystis sp. subtype 1 NandII.</title>
        <authorList>
            <person name="Gentekaki E."/>
            <person name="Curtis B."/>
            <person name="Stairs C."/>
            <person name="Eme L."/>
            <person name="Herman E."/>
            <person name="Klimes V."/>
            <person name="Arias M.C."/>
            <person name="Elias M."/>
            <person name="Hilliou F."/>
            <person name="Klute M."/>
            <person name="Malik S.-B."/>
            <person name="Pightling A."/>
            <person name="Rachubinski R."/>
            <person name="Salas D."/>
            <person name="Schlacht A."/>
            <person name="Suga H."/>
            <person name="Archibald J."/>
            <person name="Ball S.G."/>
            <person name="Clark G."/>
            <person name="Dacks J."/>
            <person name="Van Der Giezen M."/>
            <person name="Tsaousis A."/>
            <person name="Roger A."/>
        </authorList>
    </citation>
    <scope>NUCLEOTIDE SEQUENCE [LARGE SCALE GENOMIC DNA]</scope>
    <source>
        <strain evidence="10">ATCC 50177 / NandII</strain>
    </source>
</reference>
<comment type="caution">
    <text evidence="9">The sequence shown here is derived from an EMBL/GenBank/DDBJ whole genome shotgun (WGS) entry which is preliminary data.</text>
</comment>
<dbReference type="AlphaFoldDB" id="A0A196SAD4"/>
<sequence>MDAEKEQLIKRYLDEHRRMVDREREFEELRETGKKVDEDYANTKQKLTAFMSVGHSIGEVVCVLNDEEILVKSSFGQRYVVNAKKCVDVHKLRQGTRVALDTTTKMIVRSLPPKVDPSVATMMEEQNETIQWSDIGGLNDQIREIREVIELPLTKPEFFVRVGIKAPKGVLLYGPPGTGKTLLAKALASTMHATFVKTVASSLIESYIGESSRVIRELFNYARTHTPAVVFIDEIDAIGSKRRENGSGTDREIQRAMMELLNQMDGFNELDQVKVIMATNRPDTLDPALLRPGRLDRKVEIPLPNAVARKDILRIHSAKMQKQGEIDYDSLSKLCDGFNGADLRNVCTEAAMFAIREERSFVVNEDFTKAVRKLMEAKKLESKLEYAKV</sequence>
<dbReference type="EMBL" id="LXWW01000297">
    <property type="protein sequence ID" value="OAO14020.1"/>
    <property type="molecule type" value="Genomic_DNA"/>
</dbReference>
<comment type="subcellular location">
    <subcellularLocation>
        <location evidence="1">Cytoplasm</location>
    </subcellularLocation>
</comment>
<dbReference type="Gene3D" id="3.40.50.300">
    <property type="entry name" value="P-loop containing nucleotide triphosphate hydrolases"/>
    <property type="match status" value="1"/>
</dbReference>
<dbReference type="GO" id="GO:0016887">
    <property type="term" value="F:ATP hydrolysis activity"/>
    <property type="evidence" value="ECO:0007669"/>
    <property type="project" value="InterPro"/>
</dbReference>
<evidence type="ECO:0000256" key="3">
    <source>
        <dbReference type="ARBA" id="ARBA00022490"/>
    </source>
</evidence>
<dbReference type="GO" id="GO:0006508">
    <property type="term" value="P:proteolysis"/>
    <property type="evidence" value="ECO:0007669"/>
    <property type="project" value="UniProtKB-KW"/>
</dbReference>
<evidence type="ECO:0000259" key="8">
    <source>
        <dbReference type="SMART" id="SM00382"/>
    </source>
</evidence>
<dbReference type="InterPro" id="IPR003960">
    <property type="entry name" value="ATPase_AAA_CS"/>
</dbReference>
<dbReference type="STRING" id="478820.A0A196SAD4"/>
<feature type="domain" description="AAA+ ATPase" evidence="8">
    <location>
        <begin position="166"/>
        <end position="305"/>
    </location>
</feature>
<dbReference type="InterPro" id="IPR050221">
    <property type="entry name" value="26S_Proteasome_ATPase"/>
</dbReference>
<dbReference type="Pfam" id="PF17862">
    <property type="entry name" value="AAA_lid_3"/>
    <property type="match status" value="1"/>
</dbReference>
<organism evidence="9 10">
    <name type="scientific">Blastocystis sp. subtype 1 (strain ATCC 50177 / NandII)</name>
    <dbReference type="NCBI Taxonomy" id="478820"/>
    <lineage>
        <taxon>Eukaryota</taxon>
        <taxon>Sar</taxon>
        <taxon>Stramenopiles</taxon>
        <taxon>Bigyra</taxon>
        <taxon>Opalozoa</taxon>
        <taxon>Opalinata</taxon>
        <taxon>Blastocystidae</taxon>
        <taxon>Blastocystis</taxon>
    </lineage>
</organism>
<comment type="similarity">
    <text evidence="2 7">Belongs to the AAA ATPase family.</text>
</comment>
<evidence type="ECO:0000256" key="2">
    <source>
        <dbReference type="ARBA" id="ARBA00006914"/>
    </source>
</evidence>
<dbReference type="PROSITE" id="PS00674">
    <property type="entry name" value="AAA"/>
    <property type="match status" value="1"/>
</dbReference>
<proteinExistence type="inferred from homology"/>
<dbReference type="InterPro" id="IPR003593">
    <property type="entry name" value="AAA+_ATPase"/>
</dbReference>
<dbReference type="PANTHER" id="PTHR23073">
    <property type="entry name" value="26S PROTEASOME REGULATORY SUBUNIT"/>
    <property type="match status" value="1"/>
</dbReference>
<dbReference type="InterPro" id="IPR012340">
    <property type="entry name" value="NA-bd_OB-fold"/>
</dbReference>
<dbReference type="SUPFAM" id="SSF52540">
    <property type="entry name" value="P-loop containing nucleoside triphosphate hydrolases"/>
    <property type="match status" value="1"/>
</dbReference>
<dbReference type="GO" id="GO:0008233">
    <property type="term" value="F:peptidase activity"/>
    <property type="evidence" value="ECO:0007669"/>
    <property type="project" value="UniProtKB-KW"/>
</dbReference>
<evidence type="ECO:0000256" key="7">
    <source>
        <dbReference type="RuleBase" id="RU003651"/>
    </source>
</evidence>
<evidence type="ECO:0000256" key="1">
    <source>
        <dbReference type="ARBA" id="ARBA00004496"/>
    </source>
</evidence>
<keyword evidence="5 7" id="KW-0067">ATP-binding</keyword>
<keyword evidence="9" id="KW-0378">Hydrolase</keyword>
<evidence type="ECO:0000313" key="9">
    <source>
        <dbReference type="EMBL" id="OAO14020.1"/>
    </source>
</evidence>
<dbReference type="SMART" id="SM00382">
    <property type="entry name" value="AAA"/>
    <property type="match status" value="1"/>
</dbReference>
<dbReference type="FunFam" id="1.10.8.60:FF:000006">
    <property type="entry name" value="26S protease regulatory subunit 8"/>
    <property type="match status" value="1"/>
</dbReference>